<organism evidence="5 6">
    <name type="scientific">Candidatus Uhrbacteria bacterium CG_4_9_14_0_2_um_filter_41_50</name>
    <dbReference type="NCBI Taxonomy" id="1975031"/>
    <lineage>
        <taxon>Bacteria</taxon>
        <taxon>Candidatus Uhriibacteriota</taxon>
    </lineage>
</organism>
<name>A0A2M8EP96_9BACT</name>
<dbReference type="Pfam" id="PF00535">
    <property type="entry name" value="Glycos_transf_2"/>
    <property type="match status" value="1"/>
</dbReference>
<dbReference type="InterPro" id="IPR029044">
    <property type="entry name" value="Nucleotide-diphossugar_trans"/>
</dbReference>
<reference evidence="6" key="1">
    <citation type="submission" date="2017-09" db="EMBL/GenBank/DDBJ databases">
        <title>Depth-based differentiation of microbial function through sediment-hosted aquifers and enrichment of novel symbionts in the deep terrestrial subsurface.</title>
        <authorList>
            <person name="Probst A.J."/>
            <person name="Ladd B."/>
            <person name="Jarett J.K."/>
            <person name="Geller-Mcgrath D.E."/>
            <person name="Sieber C.M.K."/>
            <person name="Emerson J.B."/>
            <person name="Anantharaman K."/>
            <person name="Thomas B.C."/>
            <person name="Malmstrom R."/>
            <person name="Stieglmeier M."/>
            <person name="Klingl A."/>
            <person name="Woyke T."/>
            <person name="Ryan C.M."/>
            <person name="Banfield J.F."/>
        </authorList>
    </citation>
    <scope>NUCLEOTIDE SEQUENCE [LARGE SCALE GENOMIC DNA]</scope>
</reference>
<dbReference type="SUPFAM" id="SSF53448">
    <property type="entry name" value="Nucleotide-diphospho-sugar transferases"/>
    <property type="match status" value="1"/>
</dbReference>
<evidence type="ECO:0000256" key="3">
    <source>
        <dbReference type="ARBA" id="ARBA00022679"/>
    </source>
</evidence>
<evidence type="ECO:0000313" key="6">
    <source>
        <dbReference type="Proteomes" id="UP000230251"/>
    </source>
</evidence>
<protein>
    <recommendedName>
        <fullName evidence="4">Glycosyltransferase 2-like domain-containing protein</fullName>
    </recommendedName>
</protein>
<sequence>MKAYIHILTWNDRRYLPDLFDSLENQTYQDFSVRILDNGSTDGTVDYLQQYYPHALTTRNTKNIGFAEGHNQLVRFTLDHLSESEINDSVIIWMNSDMILEKDAIKNLIEEFELDKTVGMLQPKLYRAFGENLGDEILEETVKSDILDTTGLVVGKSWRMSDRGAGEMDKGQYDNQTDIFAATGTMALINIKAIFDTLIQNEMFDKDFFAYREDCDLAWRLQKNGWKAKFVPSAIAYHYRGMYGAQKLSIWRKLINRKSNNPFLAAYSTRNQLYVLLKNLTFGDLIFGLPWIAVGETGRVVYGMVFEPQTRKRLISGLRSIPSMLEKRKWIFKNAKVKEKEIRKYARN</sequence>
<dbReference type="Proteomes" id="UP000230251">
    <property type="component" value="Unassembled WGS sequence"/>
</dbReference>
<evidence type="ECO:0000256" key="2">
    <source>
        <dbReference type="ARBA" id="ARBA00022676"/>
    </source>
</evidence>
<gene>
    <name evidence="5" type="ORF">CO057_02205</name>
</gene>
<dbReference type="GO" id="GO:0016757">
    <property type="term" value="F:glycosyltransferase activity"/>
    <property type="evidence" value="ECO:0007669"/>
    <property type="project" value="UniProtKB-KW"/>
</dbReference>
<dbReference type="AlphaFoldDB" id="A0A2M8EP96"/>
<dbReference type="PANTHER" id="PTHR43179">
    <property type="entry name" value="RHAMNOSYLTRANSFERASE WBBL"/>
    <property type="match status" value="1"/>
</dbReference>
<proteinExistence type="inferred from homology"/>
<keyword evidence="3" id="KW-0808">Transferase</keyword>
<feature type="domain" description="Glycosyltransferase 2-like" evidence="4">
    <location>
        <begin position="5"/>
        <end position="118"/>
    </location>
</feature>
<dbReference type="CDD" id="cd04186">
    <property type="entry name" value="GT_2_like_c"/>
    <property type="match status" value="1"/>
</dbReference>
<keyword evidence="2" id="KW-0328">Glycosyltransferase</keyword>
<evidence type="ECO:0000259" key="4">
    <source>
        <dbReference type="Pfam" id="PF00535"/>
    </source>
</evidence>
<dbReference type="PANTHER" id="PTHR43179:SF12">
    <property type="entry name" value="GALACTOFURANOSYLTRANSFERASE GLFT2"/>
    <property type="match status" value="1"/>
</dbReference>
<dbReference type="EMBL" id="PFSI01000034">
    <property type="protein sequence ID" value="PJC24558.1"/>
    <property type="molecule type" value="Genomic_DNA"/>
</dbReference>
<evidence type="ECO:0000313" key="5">
    <source>
        <dbReference type="EMBL" id="PJC24558.1"/>
    </source>
</evidence>
<dbReference type="InterPro" id="IPR001173">
    <property type="entry name" value="Glyco_trans_2-like"/>
</dbReference>
<accession>A0A2M8EP96</accession>
<evidence type="ECO:0000256" key="1">
    <source>
        <dbReference type="ARBA" id="ARBA00006739"/>
    </source>
</evidence>
<comment type="similarity">
    <text evidence="1">Belongs to the glycosyltransferase 2 family.</text>
</comment>
<dbReference type="Gene3D" id="3.90.550.10">
    <property type="entry name" value="Spore Coat Polysaccharide Biosynthesis Protein SpsA, Chain A"/>
    <property type="match status" value="1"/>
</dbReference>
<comment type="caution">
    <text evidence="5">The sequence shown here is derived from an EMBL/GenBank/DDBJ whole genome shotgun (WGS) entry which is preliminary data.</text>
</comment>